<dbReference type="InterPro" id="IPR025655">
    <property type="entry name" value="PEX14"/>
</dbReference>
<evidence type="ECO:0000256" key="2">
    <source>
        <dbReference type="ARBA" id="ARBA00023010"/>
    </source>
</evidence>
<keyword evidence="2" id="KW-0811">Translocation</keyword>
<dbReference type="GO" id="GO:0005102">
    <property type="term" value="F:signaling receptor binding"/>
    <property type="evidence" value="ECO:0007669"/>
    <property type="project" value="TreeGrafter"/>
</dbReference>
<comment type="caution">
    <text evidence="10">The sequence shown here is derived from an EMBL/GenBank/DDBJ whole genome shotgun (WGS) entry which is preliminary data.</text>
</comment>
<comment type="similarity">
    <text evidence="1 7">Belongs to the peroxin-14 family.</text>
</comment>
<feature type="compositionally biased region" description="Low complexity" evidence="8">
    <location>
        <begin position="135"/>
        <end position="151"/>
    </location>
</feature>
<evidence type="ECO:0000256" key="7">
    <source>
        <dbReference type="RuleBase" id="RU367032"/>
    </source>
</evidence>
<dbReference type="GeneID" id="89931561"/>
<proteinExistence type="inferred from homology"/>
<accession>A0AAV9NX81</accession>
<sequence>MGDDDSNPAIPAWQRAQKQQPAPSPSEGSEKGQSAADQGIREYEPKEIEIATPVEPAATAAAEEMSTEETTPTLQLQHMQTFLEDPAVKNAPMEKKRAFFESKGISKEQIDQALNTEQSPLSVNDFESFKQTQDPSAVASPPPRQQQQQASGPPIITYPEFLVEAHKPPPLITPARIVNTAYIVSGVAAMLYGASKYLVTPMSDSLTSARHDFATHSQSKIDEMNERLTKLVSKVPAPKAEQPDGTAEDDESVTSDPTELYHRDMGTQTSPPPSRTSSLSSEAAEKKDPTDHAIKGLDILHSHLSDELARSTTLETANKTRQESLNKLRSYLDTLMYTNTAYGPMWNSSENSWSDVGAEGKKEGKDKGKKKEEDVVEELKREIRGVKGVLLSAKRFPGVVGRAGGV</sequence>
<name>A0AAV9NX81_9PEZI</name>
<evidence type="ECO:0000256" key="5">
    <source>
        <dbReference type="ARBA" id="ARBA00029691"/>
    </source>
</evidence>
<evidence type="ECO:0000313" key="10">
    <source>
        <dbReference type="EMBL" id="KAK5164141.1"/>
    </source>
</evidence>
<evidence type="ECO:0000256" key="4">
    <source>
        <dbReference type="ARBA" id="ARBA00029502"/>
    </source>
</evidence>
<feature type="compositionally biased region" description="Low complexity" evidence="8">
    <location>
        <begin position="50"/>
        <end position="73"/>
    </location>
</feature>
<evidence type="ECO:0000256" key="6">
    <source>
        <dbReference type="ARBA" id="ARBA00046271"/>
    </source>
</evidence>
<dbReference type="Proteomes" id="UP001337655">
    <property type="component" value="Unassembled WGS sequence"/>
</dbReference>
<dbReference type="GO" id="GO:0016560">
    <property type="term" value="P:protein import into peroxisome matrix, docking"/>
    <property type="evidence" value="ECO:0007669"/>
    <property type="project" value="UniProtKB-UniRule"/>
</dbReference>
<keyword evidence="7" id="KW-0472">Membrane</keyword>
<dbReference type="Pfam" id="PF04695">
    <property type="entry name" value="Pex14_N"/>
    <property type="match status" value="1"/>
</dbReference>
<organism evidence="10 11">
    <name type="scientific">Saxophila tyrrhenica</name>
    <dbReference type="NCBI Taxonomy" id="1690608"/>
    <lineage>
        <taxon>Eukaryota</taxon>
        <taxon>Fungi</taxon>
        <taxon>Dikarya</taxon>
        <taxon>Ascomycota</taxon>
        <taxon>Pezizomycotina</taxon>
        <taxon>Dothideomycetes</taxon>
        <taxon>Dothideomycetidae</taxon>
        <taxon>Mycosphaerellales</taxon>
        <taxon>Extremaceae</taxon>
        <taxon>Saxophila</taxon>
    </lineage>
</organism>
<keyword evidence="3 7" id="KW-0576">Peroxisome</keyword>
<feature type="domain" description="Peroxisome membrane anchor protein Pex14p N-terminal" evidence="9">
    <location>
        <begin position="80"/>
        <end position="115"/>
    </location>
</feature>
<protein>
    <recommendedName>
        <fullName evidence="4 7">Peroxisomal membrane protein PEX14</fullName>
    </recommendedName>
    <alternativeName>
        <fullName evidence="5 7">Peroxin-14</fullName>
    </alternativeName>
</protein>
<dbReference type="PANTHER" id="PTHR23058:SF5">
    <property type="entry name" value="PEROXISOMAL MEMBRANE PROTEIN PEX14"/>
    <property type="match status" value="1"/>
</dbReference>
<dbReference type="InterPro" id="IPR006785">
    <property type="entry name" value="Pex14_N"/>
</dbReference>
<gene>
    <name evidence="10" type="ORF">LTR77_010232</name>
</gene>
<dbReference type="AlphaFoldDB" id="A0AAV9NX81"/>
<evidence type="ECO:0000256" key="8">
    <source>
        <dbReference type="SAM" id="MobiDB-lite"/>
    </source>
</evidence>
<dbReference type="EMBL" id="JAVRRT010000021">
    <property type="protein sequence ID" value="KAK5164141.1"/>
    <property type="molecule type" value="Genomic_DNA"/>
</dbReference>
<dbReference type="PANTHER" id="PTHR23058">
    <property type="entry name" value="PEROXISOMAL MEMBRANE PROTEIN PEX14"/>
    <property type="match status" value="1"/>
</dbReference>
<dbReference type="Gene3D" id="1.10.10.10">
    <property type="entry name" value="Winged helix-like DNA-binding domain superfamily/Winged helix DNA-binding domain"/>
    <property type="match status" value="1"/>
</dbReference>
<reference evidence="10 11" key="1">
    <citation type="submission" date="2023-08" db="EMBL/GenBank/DDBJ databases">
        <title>Black Yeasts Isolated from many extreme environments.</title>
        <authorList>
            <person name="Coleine C."/>
            <person name="Stajich J.E."/>
            <person name="Selbmann L."/>
        </authorList>
    </citation>
    <scope>NUCLEOTIDE SEQUENCE [LARGE SCALE GENOMIC DNA]</scope>
    <source>
        <strain evidence="10 11">CCFEE 5935</strain>
    </source>
</reference>
<evidence type="ECO:0000259" key="9">
    <source>
        <dbReference type="Pfam" id="PF04695"/>
    </source>
</evidence>
<dbReference type="InterPro" id="IPR036388">
    <property type="entry name" value="WH-like_DNA-bd_sf"/>
</dbReference>
<feature type="region of interest" description="Disordered" evidence="8">
    <location>
        <begin position="233"/>
        <end position="290"/>
    </location>
</feature>
<feature type="region of interest" description="Disordered" evidence="8">
    <location>
        <begin position="347"/>
        <end position="374"/>
    </location>
</feature>
<feature type="compositionally biased region" description="Basic and acidic residues" evidence="8">
    <location>
        <begin position="358"/>
        <end position="374"/>
    </location>
</feature>
<evidence type="ECO:0000313" key="11">
    <source>
        <dbReference type="Proteomes" id="UP001337655"/>
    </source>
</evidence>
<evidence type="ECO:0000256" key="3">
    <source>
        <dbReference type="ARBA" id="ARBA00023140"/>
    </source>
</evidence>
<feature type="region of interest" description="Disordered" evidence="8">
    <location>
        <begin position="1"/>
        <end position="73"/>
    </location>
</feature>
<comment type="function">
    <text evidence="7">Component of the PEX13-PEX14 docking complex, a translocon channel that specifically mediates the import of peroxisomal cargo proteins bound to PEX5 receptor. The PEX13-PEX14 docking complex forms a large import pore which can be opened to a diameter of about 9 nm. Mechanistically, PEX5 receptor along with cargo proteins associates with the PEX14 subunit of the PEX13-PEX14 docking complex in the cytosol, leading to the insertion of the receptor into the organelle membrane with the concomitant translocation of the cargo into the peroxisome matrix.</text>
</comment>
<dbReference type="GO" id="GO:0005778">
    <property type="term" value="C:peroxisomal membrane"/>
    <property type="evidence" value="ECO:0007669"/>
    <property type="project" value="UniProtKB-SubCell"/>
</dbReference>
<keyword evidence="11" id="KW-1185">Reference proteome</keyword>
<dbReference type="RefSeq" id="XP_064654469.1">
    <property type="nucleotide sequence ID" value="XM_064807455.1"/>
</dbReference>
<keyword evidence="7" id="KW-0653">Protein transport</keyword>
<keyword evidence="7" id="KW-0813">Transport</keyword>
<comment type="subcellular location">
    <subcellularLocation>
        <location evidence="6 7">Peroxisome membrane</location>
    </subcellularLocation>
</comment>
<dbReference type="GO" id="GO:1990429">
    <property type="term" value="C:peroxisomal importomer complex"/>
    <property type="evidence" value="ECO:0007669"/>
    <property type="project" value="TreeGrafter"/>
</dbReference>
<evidence type="ECO:0000256" key="1">
    <source>
        <dbReference type="ARBA" id="ARBA00005443"/>
    </source>
</evidence>
<feature type="compositionally biased region" description="Basic and acidic residues" evidence="8">
    <location>
        <begin position="39"/>
        <end position="49"/>
    </location>
</feature>
<feature type="region of interest" description="Disordered" evidence="8">
    <location>
        <begin position="128"/>
        <end position="151"/>
    </location>
</feature>